<reference evidence="1" key="1">
    <citation type="submission" date="2010-02" db="EMBL/GenBank/DDBJ databases">
        <title>Complete sequence of Aciduliprofundum boonei T469.</title>
        <authorList>
            <consortium name="US DOE Joint Genome Institute"/>
            <person name="Lucas S."/>
            <person name="Copeland A."/>
            <person name="Lapidus A."/>
            <person name="Cheng J.-F."/>
            <person name="Bruce D."/>
            <person name="Goodwin L."/>
            <person name="Pitluck S."/>
            <person name="Saunders E."/>
            <person name="Detter J.C."/>
            <person name="Han C."/>
            <person name="Tapia R."/>
            <person name="Land M."/>
            <person name="Hauser L."/>
            <person name="Kyrpides N."/>
            <person name="Mikhailova N."/>
            <person name="Flores G."/>
            <person name="Reysenbach A.-L."/>
            <person name="Woyke T."/>
        </authorList>
    </citation>
    <scope>NUCLEOTIDE SEQUENCE</scope>
    <source>
        <strain evidence="1">T469</strain>
    </source>
</reference>
<proteinExistence type="predicted"/>
<accession>B5I9G2</accession>
<dbReference type="HOGENOM" id="CLU_3338237_0_0_2"/>
<gene>
    <name evidence="1" type="ordered locus">Aboo_0760</name>
</gene>
<dbReference type="KEGG" id="abi:Aboo_0760"/>
<sequence length="37" mass="4035">MNSTTFQRILKVLAIAGLVASIDYIVTTIIILATTRI</sequence>
<keyword evidence="2" id="KW-1185">Reference proteome</keyword>
<organism evidence="1 2">
    <name type="scientific">Aciduliprofundum boonei (strain DSM 19572 / T469)</name>
    <dbReference type="NCBI Taxonomy" id="439481"/>
    <lineage>
        <taxon>Archaea</taxon>
        <taxon>Methanobacteriati</taxon>
        <taxon>Thermoplasmatota</taxon>
        <taxon>DHVE2 group</taxon>
        <taxon>Candidatus Aciduliprofundum</taxon>
    </lineage>
</organism>
<dbReference type="Proteomes" id="UP000001400">
    <property type="component" value="Chromosome"/>
</dbReference>
<dbReference type="AlphaFoldDB" id="B5I9G2"/>
<dbReference type="STRING" id="439481.Aboo_0760"/>
<dbReference type="EMBL" id="CP001941">
    <property type="protein sequence ID" value="ADD08569.1"/>
    <property type="molecule type" value="Genomic_DNA"/>
</dbReference>
<evidence type="ECO:0000313" key="1">
    <source>
        <dbReference type="EMBL" id="ADD08569.1"/>
    </source>
</evidence>
<evidence type="ECO:0000313" key="2">
    <source>
        <dbReference type="Proteomes" id="UP000001400"/>
    </source>
</evidence>
<name>B5I9G2_ACIB4</name>
<protein>
    <submittedName>
        <fullName evidence="1">Uncharacterized protein</fullName>
    </submittedName>
</protein>